<feature type="domain" description="Major facilitator superfamily (MFS) profile" evidence="9">
    <location>
        <begin position="9"/>
        <end position="391"/>
    </location>
</feature>
<feature type="transmembrane region" description="Helical" evidence="8">
    <location>
        <begin position="161"/>
        <end position="186"/>
    </location>
</feature>
<dbReference type="NCBIfam" id="TIGR00710">
    <property type="entry name" value="efflux_Bcr_CflA"/>
    <property type="match status" value="1"/>
</dbReference>
<dbReference type="PROSITE" id="PS00216">
    <property type="entry name" value="SUGAR_TRANSPORT_1"/>
    <property type="match status" value="1"/>
</dbReference>
<feature type="transmembrane region" description="Helical" evidence="8">
    <location>
        <begin position="100"/>
        <end position="121"/>
    </location>
</feature>
<keyword evidence="6 8" id="KW-1133">Transmembrane helix</keyword>
<dbReference type="InterPro" id="IPR005829">
    <property type="entry name" value="Sugar_transporter_CS"/>
</dbReference>
<evidence type="ECO:0000256" key="7">
    <source>
        <dbReference type="ARBA" id="ARBA00023136"/>
    </source>
</evidence>
<organism evidence="10 11">
    <name type="scientific">Vibrio hippocampi</name>
    <dbReference type="NCBI Taxonomy" id="654686"/>
    <lineage>
        <taxon>Bacteria</taxon>
        <taxon>Pseudomonadati</taxon>
        <taxon>Pseudomonadota</taxon>
        <taxon>Gammaproteobacteria</taxon>
        <taxon>Vibrionales</taxon>
        <taxon>Vibrionaceae</taxon>
        <taxon>Vibrio</taxon>
    </lineage>
</organism>
<comment type="similarity">
    <text evidence="2 8">Belongs to the major facilitator superfamily. Bcr/CmlA family.</text>
</comment>
<feature type="transmembrane region" description="Helical" evidence="8">
    <location>
        <begin position="207"/>
        <end position="230"/>
    </location>
</feature>
<dbReference type="Gene3D" id="1.20.1720.10">
    <property type="entry name" value="Multidrug resistance protein D"/>
    <property type="match status" value="1"/>
</dbReference>
<dbReference type="RefSeq" id="WP_237486123.1">
    <property type="nucleotide sequence ID" value="NZ_CAKLCM010000003.1"/>
</dbReference>
<name>A0ABN8DL87_9VIBR</name>
<feature type="transmembrane region" description="Helical" evidence="8">
    <location>
        <begin position="242"/>
        <end position="261"/>
    </location>
</feature>
<evidence type="ECO:0000256" key="6">
    <source>
        <dbReference type="ARBA" id="ARBA00022989"/>
    </source>
</evidence>
<protein>
    <recommendedName>
        <fullName evidence="8">Bcr/CflA family efflux transporter</fullName>
    </recommendedName>
</protein>
<dbReference type="CDD" id="cd17320">
    <property type="entry name" value="MFS_MdfA_MDR_like"/>
    <property type="match status" value="1"/>
</dbReference>
<keyword evidence="7 8" id="KW-0472">Membrane</keyword>
<feature type="transmembrane region" description="Helical" evidence="8">
    <location>
        <begin position="273"/>
        <end position="292"/>
    </location>
</feature>
<dbReference type="InterPro" id="IPR020846">
    <property type="entry name" value="MFS_dom"/>
</dbReference>
<evidence type="ECO:0000313" key="10">
    <source>
        <dbReference type="EMBL" id="CAH0529533.1"/>
    </source>
</evidence>
<evidence type="ECO:0000256" key="5">
    <source>
        <dbReference type="ARBA" id="ARBA00022692"/>
    </source>
</evidence>
<dbReference type="PROSITE" id="PS50850">
    <property type="entry name" value="MFS"/>
    <property type="match status" value="1"/>
</dbReference>
<keyword evidence="11" id="KW-1185">Reference proteome</keyword>
<dbReference type="PANTHER" id="PTHR23502">
    <property type="entry name" value="MAJOR FACILITATOR SUPERFAMILY"/>
    <property type="match status" value="1"/>
</dbReference>
<evidence type="ECO:0000256" key="4">
    <source>
        <dbReference type="ARBA" id="ARBA00022475"/>
    </source>
</evidence>
<proteinExistence type="inferred from homology"/>
<comment type="caution">
    <text evidence="8">Lacks conserved residue(s) required for the propagation of feature annotation.</text>
</comment>
<dbReference type="InterPro" id="IPR011701">
    <property type="entry name" value="MFS"/>
</dbReference>
<evidence type="ECO:0000256" key="3">
    <source>
        <dbReference type="ARBA" id="ARBA00022448"/>
    </source>
</evidence>
<evidence type="ECO:0000259" key="9">
    <source>
        <dbReference type="PROSITE" id="PS50850"/>
    </source>
</evidence>
<keyword evidence="5 8" id="KW-0812">Transmembrane</keyword>
<comment type="caution">
    <text evidence="10">The sequence shown here is derived from an EMBL/GenBank/DDBJ whole genome shotgun (WGS) entry which is preliminary data.</text>
</comment>
<evidence type="ECO:0000256" key="1">
    <source>
        <dbReference type="ARBA" id="ARBA00004651"/>
    </source>
</evidence>
<feature type="transmembrane region" description="Helical" evidence="8">
    <location>
        <begin position="362"/>
        <end position="382"/>
    </location>
</feature>
<keyword evidence="3 8" id="KW-0813">Transport</keyword>
<gene>
    <name evidence="10" type="primary">bcr_2</name>
    <name evidence="10" type="ORF">VHP8226_03287</name>
</gene>
<sequence length="391" mass="41717">MKASIPINLLLVLVAVSAISPFATDAYLSAIPIMAETLATETSLVAITVSLYIFGLAFGQLFGGPWSDRYGRKPIIILGLAIFSVGSMLISSAGDIHSLWAFRLLQAMGAGIAVVGIPAIIRDVSTGKESAKLFSLIMLISMLAPSIAPSVGTLILKTLGWRWIFLALAIMAVLIGLLTFMAMPKVMTKQPRVRSGGYLSVIKEYRALGYLVAQGFGFAVLMTFLTNASFAYIEHFKVSEELFSILLVFNVLGVASVNRINNYLLRKHEPATLLKRFLTVQVCSALVLLLVVCLAPDNLILTVIAFVMTTSAMGGLMPNSGACFMQYFGKNAGTAAALLGTFQYIIAAGVSALAALMSTVSIVPIALVMVMSSSIALAGAWYSARYQQAMN</sequence>
<keyword evidence="8" id="KW-0997">Cell inner membrane</keyword>
<feature type="transmembrane region" description="Helical" evidence="8">
    <location>
        <begin position="75"/>
        <end position="94"/>
    </location>
</feature>
<feature type="transmembrane region" description="Helical" evidence="8">
    <location>
        <begin position="133"/>
        <end position="155"/>
    </location>
</feature>
<dbReference type="SUPFAM" id="SSF103473">
    <property type="entry name" value="MFS general substrate transporter"/>
    <property type="match status" value="1"/>
</dbReference>
<dbReference type="EMBL" id="CAKLCM010000003">
    <property type="protein sequence ID" value="CAH0529533.1"/>
    <property type="molecule type" value="Genomic_DNA"/>
</dbReference>
<feature type="transmembrane region" description="Helical" evidence="8">
    <location>
        <begin position="336"/>
        <end position="356"/>
    </location>
</feature>
<evidence type="ECO:0000256" key="8">
    <source>
        <dbReference type="RuleBase" id="RU365088"/>
    </source>
</evidence>
<dbReference type="PANTHER" id="PTHR23502:SF132">
    <property type="entry name" value="POLYAMINE TRANSPORTER 2-RELATED"/>
    <property type="match status" value="1"/>
</dbReference>
<dbReference type="InterPro" id="IPR036259">
    <property type="entry name" value="MFS_trans_sf"/>
</dbReference>
<reference evidence="10" key="1">
    <citation type="submission" date="2021-12" db="EMBL/GenBank/DDBJ databases">
        <authorList>
            <person name="Rodrigo-Torres L."/>
            <person name="Arahal R. D."/>
            <person name="Lucena T."/>
        </authorList>
    </citation>
    <scope>NUCLEOTIDE SEQUENCE</scope>
    <source>
        <strain evidence="10">CECT 8226</strain>
    </source>
</reference>
<evidence type="ECO:0000313" key="11">
    <source>
        <dbReference type="Proteomes" id="UP000838160"/>
    </source>
</evidence>
<feature type="transmembrane region" description="Helical" evidence="8">
    <location>
        <begin position="298"/>
        <end position="316"/>
    </location>
</feature>
<dbReference type="InterPro" id="IPR004812">
    <property type="entry name" value="Efflux_drug-R_Bcr/CmlA"/>
</dbReference>
<dbReference type="Pfam" id="PF07690">
    <property type="entry name" value="MFS_1"/>
    <property type="match status" value="1"/>
</dbReference>
<evidence type="ECO:0000256" key="2">
    <source>
        <dbReference type="ARBA" id="ARBA00006236"/>
    </source>
</evidence>
<feature type="transmembrane region" description="Helical" evidence="8">
    <location>
        <begin position="44"/>
        <end position="63"/>
    </location>
</feature>
<keyword evidence="4" id="KW-1003">Cell membrane</keyword>
<comment type="subcellular location">
    <subcellularLocation>
        <location evidence="8">Cell inner membrane</location>
        <topology evidence="8">Multi-pass membrane protein</topology>
    </subcellularLocation>
    <subcellularLocation>
        <location evidence="1">Cell membrane</location>
        <topology evidence="1">Multi-pass membrane protein</topology>
    </subcellularLocation>
</comment>
<accession>A0ABN8DL87</accession>
<dbReference type="Proteomes" id="UP000838160">
    <property type="component" value="Unassembled WGS sequence"/>
</dbReference>